<feature type="compositionally biased region" description="Polar residues" evidence="1">
    <location>
        <begin position="113"/>
        <end position="122"/>
    </location>
</feature>
<dbReference type="EMBL" id="ABEU02000019">
    <property type="protein sequence ID" value="PNR34000.1"/>
    <property type="molecule type" value="Genomic_DNA"/>
</dbReference>
<feature type="region of interest" description="Disordered" evidence="1">
    <location>
        <begin position="17"/>
        <end position="41"/>
    </location>
</feature>
<evidence type="ECO:0000313" key="3">
    <source>
        <dbReference type="EnsemblPlants" id="PAC:32939222.CDS.1"/>
    </source>
</evidence>
<feature type="region of interest" description="Disordered" evidence="1">
    <location>
        <begin position="113"/>
        <end position="145"/>
    </location>
</feature>
<feature type="compositionally biased region" description="Low complexity" evidence="1">
    <location>
        <begin position="123"/>
        <end position="136"/>
    </location>
</feature>
<evidence type="ECO:0000313" key="4">
    <source>
        <dbReference type="Proteomes" id="UP000006727"/>
    </source>
</evidence>
<dbReference type="EnsemblPlants" id="Pp3c19_7171V3.1">
    <property type="protein sequence ID" value="PAC:32939222.CDS.1"/>
    <property type="gene ID" value="Pp3c19_7171"/>
</dbReference>
<organism evidence="2">
    <name type="scientific">Physcomitrium patens</name>
    <name type="common">Spreading-leaved earth moss</name>
    <name type="synonym">Physcomitrella patens</name>
    <dbReference type="NCBI Taxonomy" id="3218"/>
    <lineage>
        <taxon>Eukaryota</taxon>
        <taxon>Viridiplantae</taxon>
        <taxon>Streptophyta</taxon>
        <taxon>Embryophyta</taxon>
        <taxon>Bryophyta</taxon>
        <taxon>Bryophytina</taxon>
        <taxon>Bryopsida</taxon>
        <taxon>Funariidae</taxon>
        <taxon>Funariales</taxon>
        <taxon>Funariaceae</taxon>
        <taxon>Physcomitrium</taxon>
    </lineage>
</organism>
<dbReference type="AlphaFoldDB" id="A0A2K1IXJ2"/>
<protein>
    <submittedName>
        <fullName evidence="2 3">Uncharacterized protein</fullName>
    </submittedName>
</protein>
<evidence type="ECO:0000313" key="2">
    <source>
        <dbReference type="EMBL" id="PNR34000.1"/>
    </source>
</evidence>
<sequence length="145" mass="16137">MTVRSFTHFSKTLSQALPYSDITPPGTSSTNDNRRSPRKIVTTQTSVKLTTNVHTESTLPITTNFIILKDEYPNAPHTYTYTHTHTHTSTNQHTTSHPVHTSAQPCIQIRPQIDSNQTNSTPTLTHAHSLSLSLSAHQKRTPKSP</sequence>
<reference evidence="3" key="3">
    <citation type="submission" date="2020-12" db="UniProtKB">
        <authorList>
            <consortium name="EnsemblPlants"/>
        </authorList>
    </citation>
    <scope>IDENTIFICATION</scope>
</reference>
<gene>
    <name evidence="2" type="ORF">PHYPA_023816</name>
</gene>
<accession>A0A2K1IXJ2</accession>
<reference evidence="2 4" key="1">
    <citation type="journal article" date="2008" name="Science">
        <title>The Physcomitrella genome reveals evolutionary insights into the conquest of land by plants.</title>
        <authorList>
            <person name="Rensing S."/>
            <person name="Lang D."/>
            <person name="Zimmer A."/>
            <person name="Terry A."/>
            <person name="Salamov A."/>
            <person name="Shapiro H."/>
            <person name="Nishiyama T."/>
            <person name="Perroud P.-F."/>
            <person name="Lindquist E."/>
            <person name="Kamisugi Y."/>
            <person name="Tanahashi T."/>
            <person name="Sakakibara K."/>
            <person name="Fujita T."/>
            <person name="Oishi K."/>
            <person name="Shin-I T."/>
            <person name="Kuroki Y."/>
            <person name="Toyoda A."/>
            <person name="Suzuki Y."/>
            <person name="Hashimoto A."/>
            <person name="Yamaguchi K."/>
            <person name="Sugano A."/>
            <person name="Kohara Y."/>
            <person name="Fujiyama A."/>
            <person name="Anterola A."/>
            <person name="Aoki S."/>
            <person name="Ashton N."/>
            <person name="Barbazuk W.B."/>
            <person name="Barker E."/>
            <person name="Bennetzen J."/>
            <person name="Bezanilla M."/>
            <person name="Blankenship R."/>
            <person name="Cho S.H."/>
            <person name="Dutcher S."/>
            <person name="Estelle M."/>
            <person name="Fawcett J.A."/>
            <person name="Gundlach H."/>
            <person name="Hanada K."/>
            <person name="Heyl A."/>
            <person name="Hicks K.A."/>
            <person name="Hugh J."/>
            <person name="Lohr M."/>
            <person name="Mayer K."/>
            <person name="Melkozernov A."/>
            <person name="Murata T."/>
            <person name="Nelson D."/>
            <person name="Pils B."/>
            <person name="Prigge M."/>
            <person name="Reiss B."/>
            <person name="Renner T."/>
            <person name="Rombauts S."/>
            <person name="Rushton P."/>
            <person name="Sanderfoot A."/>
            <person name="Schween G."/>
            <person name="Shiu S.-H."/>
            <person name="Stueber K."/>
            <person name="Theodoulou F.L."/>
            <person name="Tu H."/>
            <person name="Van de Peer Y."/>
            <person name="Verrier P.J."/>
            <person name="Waters E."/>
            <person name="Wood A."/>
            <person name="Yang L."/>
            <person name="Cove D."/>
            <person name="Cuming A."/>
            <person name="Hasebe M."/>
            <person name="Lucas S."/>
            <person name="Mishler D.B."/>
            <person name="Reski R."/>
            <person name="Grigoriev I."/>
            <person name="Quatrano R.S."/>
            <person name="Boore J.L."/>
        </authorList>
    </citation>
    <scope>NUCLEOTIDE SEQUENCE [LARGE SCALE GENOMIC DNA]</scope>
    <source>
        <strain evidence="3 4">cv. Gransden 2004</strain>
    </source>
</reference>
<dbReference type="Gramene" id="Pp3c19_7171V3.1">
    <property type="protein sequence ID" value="PAC:32939222.CDS.1"/>
    <property type="gene ID" value="Pp3c19_7171"/>
</dbReference>
<dbReference type="InParanoid" id="A0A2K1IXJ2"/>
<proteinExistence type="predicted"/>
<evidence type="ECO:0000256" key="1">
    <source>
        <dbReference type="SAM" id="MobiDB-lite"/>
    </source>
</evidence>
<dbReference type="Proteomes" id="UP000006727">
    <property type="component" value="Chromosome 19"/>
</dbReference>
<keyword evidence="4" id="KW-1185">Reference proteome</keyword>
<name>A0A2K1IXJ2_PHYPA</name>
<reference evidence="2 4" key="2">
    <citation type="journal article" date="2018" name="Plant J.">
        <title>The Physcomitrella patens chromosome-scale assembly reveals moss genome structure and evolution.</title>
        <authorList>
            <person name="Lang D."/>
            <person name="Ullrich K.K."/>
            <person name="Murat F."/>
            <person name="Fuchs J."/>
            <person name="Jenkins J."/>
            <person name="Haas F.B."/>
            <person name="Piednoel M."/>
            <person name="Gundlach H."/>
            <person name="Van Bel M."/>
            <person name="Meyberg R."/>
            <person name="Vives C."/>
            <person name="Morata J."/>
            <person name="Symeonidi A."/>
            <person name="Hiss M."/>
            <person name="Muchero W."/>
            <person name="Kamisugi Y."/>
            <person name="Saleh O."/>
            <person name="Blanc G."/>
            <person name="Decker E.L."/>
            <person name="van Gessel N."/>
            <person name="Grimwood J."/>
            <person name="Hayes R.D."/>
            <person name="Graham S.W."/>
            <person name="Gunter L.E."/>
            <person name="McDaniel S.F."/>
            <person name="Hoernstein S.N.W."/>
            <person name="Larsson A."/>
            <person name="Li F.W."/>
            <person name="Perroud P.F."/>
            <person name="Phillips J."/>
            <person name="Ranjan P."/>
            <person name="Rokshar D.S."/>
            <person name="Rothfels C.J."/>
            <person name="Schneider L."/>
            <person name="Shu S."/>
            <person name="Stevenson D.W."/>
            <person name="Thummler F."/>
            <person name="Tillich M."/>
            <person name="Villarreal Aguilar J.C."/>
            <person name="Widiez T."/>
            <person name="Wong G.K."/>
            <person name="Wymore A."/>
            <person name="Zhang Y."/>
            <person name="Zimmer A.D."/>
            <person name="Quatrano R.S."/>
            <person name="Mayer K.F.X."/>
            <person name="Goodstein D."/>
            <person name="Casacuberta J.M."/>
            <person name="Vandepoele K."/>
            <person name="Reski R."/>
            <person name="Cuming A.C."/>
            <person name="Tuskan G.A."/>
            <person name="Maumus F."/>
            <person name="Salse J."/>
            <person name="Schmutz J."/>
            <person name="Rensing S.A."/>
        </authorList>
    </citation>
    <scope>NUCLEOTIDE SEQUENCE [LARGE SCALE GENOMIC DNA]</scope>
    <source>
        <strain evidence="3 4">cv. Gransden 2004</strain>
    </source>
</reference>